<protein>
    <submittedName>
        <fullName evidence="4">Thioredoxin</fullName>
    </submittedName>
</protein>
<feature type="domain" description="Thioredoxin" evidence="3">
    <location>
        <begin position="165"/>
        <end position="245"/>
    </location>
</feature>
<feature type="region of interest" description="Disordered" evidence="1">
    <location>
        <begin position="1"/>
        <end position="94"/>
    </location>
</feature>
<dbReference type="OrthoDB" id="9790194at2"/>
<feature type="transmembrane region" description="Helical" evidence="2">
    <location>
        <begin position="100"/>
        <end position="123"/>
    </location>
</feature>
<evidence type="ECO:0000259" key="3">
    <source>
        <dbReference type="Pfam" id="PF00085"/>
    </source>
</evidence>
<keyword evidence="5" id="KW-1185">Reference proteome</keyword>
<keyword evidence="2" id="KW-0812">Transmembrane</keyword>
<dbReference type="Proteomes" id="UP000265768">
    <property type="component" value="Unassembled WGS sequence"/>
</dbReference>
<feature type="compositionally biased region" description="Low complexity" evidence="1">
    <location>
        <begin position="48"/>
        <end position="70"/>
    </location>
</feature>
<organism evidence="4 5">
    <name type="scientific">Bailinhaonella thermotolerans</name>
    <dbReference type="NCBI Taxonomy" id="1070861"/>
    <lineage>
        <taxon>Bacteria</taxon>
        <taxon>Bacillati</taxon>
        <taxon>Actinomycetota</taxon>
        <taxon>Actinomycetes</taxon>
        <taxon>Streptosporangiales</taxon>
        <taxon>Streptosporangiaceae</taxon>
        <taxon>Bailinhaonella</taxon>
    </lineage>
</organism>
<dbReference type="Gene3D" id="3.40.30.10">
    <property type="entry name" value="Glutaredoxin"/>
    <property type="match status" value="1"/>
</dbReference>
<dbReference type="SUPFAM" id="SSF52833">
    <property type="entry name" value="Thioredoxin-like"/>
    <property type="match status" value="1"/>
</dbReference>
<evidence type="ECO:0000313" key="5">
    <source>
        <dbReference type="Proteomes" id="UP000265768"/>
    </source>
</evidence>
<dbReference type="InterPro" id="IPR013766">
    <property type="entry name" value="Thioredoxin_domain"/>
</dbReference>
<comment type="caution">
    <text evidence="4">The sequence shown here is derived from an EMBL/GenBank/DDBJ whole genome shotgun (WGS) entry which is preliminary data.</text>
</comment>
<name>A0A3A4A558_9ACTN</name>
<evidence type="ECO:0000256" key="1">
    <source>
        <dbReference type="SAM" id="MobiDB-lite"/>
    </source>
</evidence>
<keyword evidence="2" id="KW-1133">Transmembrane helix</keyword>
<evidence type="ECO:0000313" key="4">
    <source>
        <dbReference type="EMBL" id="RJL23966.1"/>
    </source>
</evidence>
<sequence length="269" mass="28254">MHVDPPAGKFPAVPHNDLSPSPTRSFVCPRGHTTSTNQRKAADPPGLRLSSFRVPFSRSRGSGRRAAAAPRAHRGAGRERPPRPRRRNRGQPSRRRTVRLLSFVAGVMLCVPIGIIGNLIAGWPLGADPAGRSGWRVGGGLWWPDGGGMSSVVLVDGDGAPWASASRVLLVFSAAWCPVGSLLRAAAEEAAASPGAVPVCLVDVDRHADLAERLRVVTVPTAILLVDGRERRRRVGAMGAADLAALSRAAGAGPAACRDRRPEGAARCP</sequence>
<feature type="compositionally biased region" description="Basic residues" evidence="1">
    <location>
        <begin position="83"/>
        <end position="94"/>
    </location>
</feature>
<dbReference type="Pfam" id="PF00085">
    <property type="entry name" value="Thioredoxin"/>
    <property type="match status" value="1"/>
</dbReference>
<keyword evidence="2" id="KW-0472">Membrane</keyword>
<evidence type="ECO:0000256" key="2">
    <source>
        <dbReference type="SAM" id="Phobius"/>
    </source>
</evidence>
<dbReference type="CDD" id="cd02947">
    <property type="entry name" value="TRX_family"/>
    <property type="match status" value="1"/>
</dbReference>
<proteinExistence type="predicted"/>
<gene>
    <name evidence="4" type="ORF">D5H75_31530</name>
</gene>
<dbReference type="AlphaFoldDB" id="A0A3A4A558"/>
<accession>A0A3A4A558</accession>
<dbReference type="InterPro" id="IPR036249">
    <property type="entry name" value="Thioredoxin-like_sf"/>
</dbReference>
<dbReference type="EMBL" id="QZEY01000017">
    <property type="protein sequence ID" value="RJL23966.1"/>
    <property type="molecule type" value="Genomic_DNA"/>
</dbReference>
<reference evidence="4 5" key="1">
    <citation type="submission" date="2018-09" db="EMBL/GenBank/DDBJ databases">
        <title>YIM 75507 draft genome.</title>
        <authorList>
            <person name="Tang S."/>
            <person name="Feng Y."/>
        </authorList>
    </citation>
    <scope>NUCLEOTIDE SEQUENCE [LARGE SCALE GENOMIC DNA]</scope>
    <source>
        <strain evidence="4 5">YIM 75507</strain>
    </source>
</reference>